<dbReference type="AlphaFoldDB" id="A0A494YE57"/>
<sequence>MVLDDFTKKRIEKLLENYIDQKVPAHLKNDVKILYKFRGNTVTLSQERPGYMERRFEYPIAQLRLEETYWRVYWRDSKNKWHFVDDIVPDRHFEKQLMEIDSNDIFWF</sequence>
<protein>
    <submittedName>
        <fullName evidence="1">DUF3024 domain-containing protein</fullName>
    </submittedName>
</protein>
<proteinExistence type="predicted"/>
<name>A0A494YE57_9BACL</name>
<organism evidence="1 2">
    <name type="scientific">Cohnella endophytica</name>
    <dbReference type="NCBI Taxonomy" id="2419778"/>
    <lineage>
        <taxon>Bacteria</taxon>
        <taxon>Bacillati</taxon>
        <taxon>Bacillota</taxon>
        <taxon>Bacilli</taxon>
        <taxon>Bacillales</taxon>
        <taxon>Paenibacillaceae</taxon>
        <taxon>Cohnella</taxon>
    </lineage>
</organism>
<dbReference type="OrthoDB" id="1362002at2"/>
<dbReference type="Pfam" id="PF11225">
    <property type="entry name" value="DUF3024"/>
    <property type="match status" value="1"/>
</dbReference>
<accession>A0A494YE57</accession>
<dbReference type="EMBL" id="RBZM01000001">
    <property type="protein sequence ID" value="RKP58315.1"/>
    <property type="molecule type" value="Genomic_DNA"/>
</dbReference>
<gene>
    <name evidence="1" type="ORF">D7Z26_00150</name>
</gene>
<evidence type="ECO:0000313" key="2">
    <source>
        <dbReference type="Proteomes" id="UP000282076"/>
    </source>
</evidence>
<reference evidence="1 2" key="1">
    <citation type="submission" date="2018-10" db="EMBL/GenBank/DDBJ databases">
        <title>Cohnella sp. M2MS4P-1, whole genome shotgun sequence.</title>
        <authorList>
            <person name="Tuo L."/>
        </authorList>
    </citation>
    <scope>NUCLEOTIDE SEQUENCE [LARGE SCALE GENOMIC DNA]</scope>
    <source>
        <strain evidence="1 2">M2MS4P-1</strain>
    </source>
</reference>
<comment type="caution">
    <text evidence="1">The sequence shown here is derived from an EMBL/GenBank/DDBJ whole genome shotgun (WGS) entry which is preliminary data.</text>
</comment>
<keyword evidence="2" id="KW-1185">Reference proteome</keyword>
<dbReference type="InterPro" id="IPR021388">
    <property type="entry name" value="DUF3024"/>
</dbReference>
<dbReference type="Proteomes" id="UP000282076">
    <property type="component" value="Unassembled WGS sequence"/>
</dbReference>
<evidence type="ECO:0000313" key="1">
    <source>
        <dbReference type="EMBL" id="RKP58315.1"/>
    </source>
</evidence>